<comment type="caution">
    <text evidence="1">The sequence shown here is derived from an EMBL/GenBank/DDBJ whole genome shotgun (WGS) entry which is preliminary data.</text>
</comment>
<evidence type="ECO:0000313" key="1">
    <source>
        <dbReference type="EMBL" id="TNV70733.1"/>
    </source>
</evidence>
<dbReference type="Proteomes" id="UP000785679">
    <property type="component" value="Unassembled WGS sequence"/>
</dbReference>
<evidence type="ECO:0000313" key="2">
    <source>
        <dbReference type="Proteomes" id="UP000785679"/>
    </source>
</evidence>
<gene>
    <name evidence="1" type="ORF">FGO68_gene4954</name>
</gene>
<keyword evidence="2" id="KW-1185">Reference proteome</keyword>
<accession>A0A8J8N9A5</accession>
<proteinExistence type="predicted"/>
<protein>
    <submittedName>
        <fullName evidence="1">Uncharacterized protein</fullName>
    </submittedName>
</protein>
<dbReference type="EMBL" id="RRYP01033357">
    <property type="protein sequence ID" value="TNV70733.1"/>
    <property type="molecule type" value="Genomic_DNA"/>
</dbReference>
<organism evidence="1 2">
    <name type="scientific">Halteria grandinella</name>
    <dbReference type="NCBI Taxonomy" id="5974"/>
    <lineage>
        <taxon>Eukaryota</taxon>
        <taxon>Sar</taxon>
        <taxon>Alveolata</taxon>
        <taxon>Ciliophora</taxon>
        <taxon>Intramacronucleata</taxon>
        <taxon>Spirotrichea</taxon>
        <taxon>Stichotrichia</taxon>
        <taxon>Sporadotrichida</taxon>
        <taxon>Halteriidae</taxon>
        <taxon>Halteria</taxon>
    </lineage>
</organism>
<name>A0A8J8N9A5_HALGN</name>
<dbReference type="AlphaFoldDB" id="A0A8J8N9A5"/>
<reference evidence="1" key="1">
    <citation type="submission" date="2019-06" db="EMBL/GenBank/DDBJ databases">
        <authorList>
            <person name="Zheng W."/>
        </authorList>
    </citation>
    <scope>NUCLEOTIDE SEQUENCE</scope>
    <source>
        <strain evidence="1">QDHG01</strain>
    </source>
</reference>
<sequence length="127" mass="14817">MRVIFQNFWGWRIIGPRLRHLKLLFQLQQLQLNKYHSTSARTIFTVLGVKRMLHPCIHSYISMANGLMESESSLFTIPAMAQQSLKFHLPAMHNVMQQSPLPMQLQRRGQRPLLDTVLKFCVKLSSQ</sequence>